<dbReference type="EMBL" id="LS974624">
    <property type="protein sequence ID" value="CAG7898773.1"/>
    <property type="molecule type" value="Genomic_DNA"/>
</dbReference>
<evidence type="ECO:0000313" key="1">
    <source>
        <dbReference type="EMBL" id="CAG7898773.1"/>
    </source>
</evidence>
<dbReference type="EMBL" id="LR031575">
    <property type="protein sequence ID" value="VDD05626.1"/>
    <property type="molecule type" value="Genomic_DNA"/>
</dbReference>
<organism evidence="2">
    <name type="scientific">Brassica campestris</name>
    <name type="common">Field mustard</name>
    <dbReference type="NCBI Taxonomy" id="3711"/>
    <lineage>
        <taxon>Eukaryota</taxon>
        <taxon>Viridiplantae</taxon>
        <taxon>Streptophyta</taxon>
        <taxon>Embryophyta</taxon>
        <taxon>Tracheophyta</taxon>
        <taxon>Spermatophyta</taxon>
        <taxon>Magnoliopsida</taxon>
        <taxon>eudicotyledons</taxon>
        <taxon>Gunneridae</taxon>
        <taxon>Pentapetalae</taxon>
        <taxon>rosids</taxon>
        <taxon>malvids</taxon>
        <taxon>Brassicales</taxon>
        <taxon>Brassicaceae</taxon>
        <taxon>Brassiceae</taxon>
        <taxon>Brassica</taxon>
    </lineage>
</organism>
<dbReference type="AlphaFoldDB" id="A0A3P6BSC6"/>
<proteinExistence type="predicted"/>
<protein>
    <submittedName>
        <fullName evidence="1">Uncharacterized protein</fullName>
    </submittedName>
</protein>
<dbReference type="Proteomes" id="UP000694005">
    <property type="component" value="Chromosome A08"/>
</dbReference>
<name>A0A3P6BSC6_BRACM</name>
<reference evidence="2" key="1">
    <citation type="submission" date="2018-11" db="EMBL/GenBank/DDBJ databases">
        <authorList>
            <consortium name="Genoscope - CEA"/>
            <person name="William W."/>
        </authorList>
    </citation>
    <scope>NUCLEOTIDE SEQUENCE</scope>
</reference>
<gene>
    <name evidence="2" type="ORF">BRAA08T34150Z</name>
    <name evidence="1" type="ORF">BRAPAZ1V2_A08P24390.2</name>
</gene>
<accession>A0A3P6BSC6</accession>
<evidence type="ECO:0000313" key="2">
    <source>
        <dbReference type="EMBL" id="VDD05626.1"/>
    </source>
</evidence>
<dbReference type="Gramene" id="A08p24390.2_BraZ1">
    <property type="protein sequence ID" value="A08p24390.2_BraZ1.CDS.1"/>
    <property type="gene ID" value="A08g24390.2_BraZ1"/>
</dbReference>
<sequence>MRTRPQRKKRIAGTGSHRTMIATKATELAGTIDTTQGRVGTPMAKALTPVRTTEEDTSLIMATATTLEIPIIHRATNTQ</sequence>